<reference evidence="1 2" key="1">
    <citation type="submission" date="2019-04" db="EMBL/GenBank/DDBJ databases">
        <title>Microbes associate with the intestines of laboratory mice.</title>
        <authorList>
            <person name="Navarre W."/>
            <person name="Wong E."/>
            <person name="Huang K."/>
            <person name="Tropini C."/>
            <person name="Ng K."/>
            <person name="Yu B."/>
        </authorList>
    </citation>
    <scope>NUCLEOTIDE SEQUENCE [LARGE SCALE GENOMIC DNA]</scope>
    <source>
        <strain evidence="1 2">NM69_E16B</strain>
    </source>
</reference>
<sequence>MKRIDLKKVLRMDFMIQHRCTGTPEEFARKLDLSRSTFFEYLAYFRYELGTDILYDKYQSTYHYNGATLYSALGLKSDNN</sequence>
<dbReference type="EMBL" id="SRYZ01000064">
    <property type="protein sequence ID" value="TGX99582.1"/>
    <property type="molecule type" value="Genomic_DNA"/>
</dbReference>
<evidence type="ECO:0008006" key="3">
    <source>
        <dbReference type="Google" id="ProtNLM"/>
    </source>
</evidence>
<accession>A0A4S2AG20</accession>
<dbReference type="RefSeq" id="WP_136011324.1">
    <property type="nucleotide sequence ID" value="NZ_SRYZ01000064.1"/>
</dbReference>
<evidence type="ECO:0000313" key="1">
    <source>
        <dbReference type="EMBL" id="TGX99582.1"/>
    </source>
</evidence>
<proteinExistence type="predicted"/>
<protein>
    <recommendedName>
        <fullName evidence="3">DNA-binding protein</fullName>
    </recommendedName>
</protein>
<dbReference type="AlphaFoldDB" id="A0A4S2AG20"/>
<name>A0A4S2AG20_9BACE</name>
<gene>
    <name evidence="1" type="ORF">E5355_17410</name>
</gene>
<dbReference type="Proteomes" id="UP000310532">
    <property type="component" value="Unassembled WGS sequence"/>
</dbReference>
<evidence type="ECO:0000313" key="2">
    <source>
        <dbReference type="Proteomes" id="UP000310532"/>
    </source>
</evidence>
<keyword evidence="2" id="KW-1185">Reference proteome</keyword>
<organism evidence="1 2">
    <name type="scientific">Bacteroides muris</name>
    <name type="common">ex Afrizal et al. 2022</name>
    <dbReference type="NCBI Taxonomy" id="2516960"/>
    <lineage>
        <taxon>Bacteria</taxon>
        <taxon>Pseudomonadati</taxon>
        <taxon>Bacteroidota</taxon>
        <taxon>Bacteroidia</taxon>
        <taxon>Bacteroidales</taxon>
        <taxon>Bacteroidaceae</taxon>
        <taxon>Bacteroides</taxon>
    </lineage>
</organism>
<comment type="caution">
    <text evidence="1">The sequence shown here is derived from an EMBL/GenBank/DDBJ whole genome shotgun (WGS) entry which is preliminary data.</text>
</comment>